<dbReference type="EMBL" id="VSSQ01040619">
    <property type="protein sequence ID" value="MPM93916.1"/>
    <property type="molecule type" value="Genomic_DNA"/>
</dbReference>
<keyword evidence="3" id="KW-0012">Acyltransferase</keyword>
<accession>A0A645DX44</accession>
<evidence type="ECO:0000313" key="3">
    <source>
        <dbReference type="EMBL" id="MPM93916.1"/>
    </source>
</evidence>
<proteinExistence type="predicted"/>
<dbReference type="Pfam" id="PF20085">
    <property type="entry name" value="TGL"/>
    <property type="match status" value="1"/>
</dbReference>
<dbReference type="AlphaFoldDB" id="A0A645DX44"/>
<evidence type="ECO:0000256" key="1">
    <source>
        <dbReference type="ARBA" id="ARBA00022679"/>
    </source>
</evidence>
<reference evidence="3" key="1">
    <citation type="submission" date="2019-08" db="EMBL/GenBank/DDBJ databases">
        <authorList>
            <person name="Kucharzyk K."/>
            <person name="Murdoch R.W."/>
            <person name="Higgins S."/>
            <person name="Loffler F."/>
        </authorList>
    </citation>
    <scope>NUCLEOTIDE SEQUENCE</scope>
</reference>
<organism evidence="3">
    <name type="scientific">bioreactor metagenome</name>
    <dbReference type="NCBI Taxonomy" id="1076179"/>
    <lineage>
        <taxon>unclassified sequences</taxon>
        <taxon>metagenomes</taxon>
        <taxon>ecological metagenomes</taxon>
    </lineage>
</organism>
<keyword evidence="1 3" id="KW-0808">Transferase</keyword>
<dbReference type="InterPro" id="IPR020916">
    <property type="entry name" value="Gln_gamma-glutamylTfrase_bac"/>
</dbReference>
<dbReference type="EC" id="2.3.2.13" evidence="3"/>
<evidence type="ECO:0000256" key="2">
    <source>
        <dbReference type="ARBA" id="ARBA00022969"/>
    </source>
</evidence>
<comment type="caution">
    <text evidence="3">The sequence shown here is derived from an EMBL/GenBank/DDBJ whole genome shotgun (WGS) entry which is preliminary data.</text>
</comment>
<keyword evidence="2" id="KW-0749">Sporulation</keyword>
<dbReference type="GO" id="GO:0030435">
    <property type="term" value="P:sporulation resulting in formation of a cellular spore"/>
    <property type="evidence" value="ECO:0007669"/>
    <property type="project" value="UniProtKB-KW"/>
</dbReference>
<dbReference type="GO" id="GO:0003810">
    <property type="term" value="F:protein-glutamine gamma-glutamyltransferase activity"/>
    <property type="evidence" value="ECO:0007669"/>
    <property type="project" value="UniProtKB-EC"/>
</dbReference>
<name>A0A645DX44_9ZZZZ</name>
<protein>
    <submittedName>
        <fullName evidence="3">Protein-glutamine gamma-glutamyltransferase</fullName>
        <ecNumber evidence="3">2.3.2.13</ecNumber>
    </submittedName>
</protein>
<sequence length="217" mass="25069">MYDSADQLKFEILLRNEIVKAAKELNNSGMSFEIFRESKCNPKFWIRTNEGGFKLKEGVRSSDAIADIFTNGSLYGTECATAMIIVYYKALLNIFPKEAFDRLFPKIHLMNWHYIDRLLKSTGSMRKEKDYLPGDRRYFANPDVNPTTPEWQGENAIDLNSVLYYGHGVGIFNSETIIKLLNENRIENPKRSAYLMEGAGRPDFKEFYGIYRNLMGL</sequence>
<gene>
    <name evidence="3" type="primary">tgl_2</name>
    <name evidence="3" type="ORF">SDC9_141058</name>
</gene>